<dbReference type="Pfam" id="PF10502">
    <property type="entry name" value="Peptidase_S26"/>
    <property type="match status" value="2"/>
</dbReference>
<comment type="similarity">
    <text evidence="6">Belongs to the peptidase S26 family. IMP1 subfamily.</text>
</comment>
<evidence type="ECO:0000256" key="1">
    <source>
        <dbReference type="ARBA" id="ARBA00004273"/>
    </source>
</evidence>
<gene>
    <name evidence="12" type="ORF">Ccrd_004818</name>
</gene>
<accession>A0A103XMC0</accession>
<feature type="active site" evidence="9">
    <location>
        <position position="71"/>
    </location>
</feature>
<evidence type="ECO:0000256" key="5">
    <source>
        <dbReference type="ARBA" id="ARBA00023136"/>
    </source>
</evidence>
<evidence type="ECO:0000256" key="4">
    <source>
        <dbReference type="ARBA" id="ARBA00023128"/>
    </source>
</evidence>
<evidence type="ECO:0000256" key="9">
    <source>
        <dbReference type="PIRSR" id="PIRSR600223-1"/>
    </source>
</evidence>
<evidence type="ECO:0000256" key="6">
    <source>
        <dbReference type="ARBA" id="ARBA00038445"/>
    </source>
</evidence>
<feature type="transmembrane region" description="Helical" evidence="10">
    <location>
        <begin position="21"/>
        <end position="40"/>
    </location>
</feature>
<dbReference type="AlphaFoldDB" id="A0A103XMC0"/>
<protein>
    <submittedName>
        <fullName evidence="12">Mitochondrial inner membrane protease subunit 1</fullName>
    </submittedName>
</protein>
<name>A0A103XMC0_CYNCS</name>
<evidence type="ECO:0000256" key="3">
    <source>
        <dbReference type="ARBA" id="ARBA00022801"/>
    </source>
</evidence>
<dbReference type="GO" id="GO:0004252">
    <property type="term" value="F:serine-type endopeptidase activity"/>
    <property type="evidence" value="ECO:0007669"/>
    <property type="project" value="InterPro"/>
</dbReference>
<evidence type="ECO:0000313" key="12">
    <source>
        <dbReference type="EMBL" id="KVH93119.1"/>
    </source>
</evidence>
<evidence type="ECO:0000256" key="7">
    <source>
        <dbReference type="ARBA" id="ARBA00054895"/>
    </source>
</evidence>
<dbReference type="CDD" id="cd06530">
    <property type="entry name" value="S26_SPase_I"/>
    <property type="match status" value="1"/>
</dbReference>
<keyword evidence="12" id="KW-0645">Protease</keyword>
<dbReference type="InterPro" id="IPR019533">
    <property type="entry name" value="Peptidase_S26"/>
</dbReference>
<dbReference type="STRING" id="59895.A0A103XMC0"/>
<keyword evidence="5 10" id="KW-0472">Membrane</keyword>
<evidence type="ECO:0000259" key="11">
    <source>
        <dbReference type="Pfam" id="PF10502"/>
    </source>
</evidence>
<sequence>MRLWFGKWTAIAKESAGRAAIFAKFLCLLHVTNTYIFSPILVMHRFLNLMLCVSVYVVMVVEFSFQVYGPSMLPTLNLAGDVVLSEYISHRLGKVGPGDVVLIQSPENPRKIITKRIVAMEGEVVSFLVDPSRSDRSRTVVVPKGHVWIQGDNIYASNDSRNFGPIPYGLIQGKVCCRILSMIVDKEKHNLFRIDIGTVLAIAVPSTMS</sequence>
<dbReference type="Gramene" id="KVH93119">
    <property type="protein sequence ID" value="KVH93119"/>
    <property type="gene ID" value="Ccrd_004818"/>
</dbReference>
<evidence type="ECO:0000256" key="8">
    <source>
        <dbReference type="ARBA" id="ARBA00064368"/>
    </source>
</evidence>
<dbReference type="InterPro" id="IPR052064">
    <property type="entry name" value="Mito_IMP1_subunit"/>
</dbReference>
<dbReference type="Gene3D" id="2.10.109.10">
    <property type="entry name" value="Umud Fragment, subunit A"/>
    <property type="match status" value="1"/>
</dbReference>
<evidence type="ECO:0000313" key="13">
    <source>
        <dbReference type="Proteomes" id="UP000243975"/>
    </source>
</evidence>
<dbReference type="GO" id="GO:0006465">
    <property type="term" value="P:signal peptide processing"/>
    <property type="evidence" value="ECO:0007669"/>
    <property type="project" value="InterPro"/>
</dbReference>
<dbReference type="SUPFAM" id="SSF51306">
    <property type="entry name" value="LexA/Signal peptidase"/>
    <property type="match status" value="1"/>
</dbReference>
<comment type="function">
    <text evidence="7">Catalyzes the removal of transit peptides required for the targeting of proteins from the mitochondrial matrix, across the inner membrane, into the inter-membrane space.</text>
</comment>
<comment type="subunit">
    <text evidence="8">Heterodimer of 2 subunits, IMP1A/B and IMP12.</text>
</comment>
<proteinExistence type="inferred from homology"/>
<keyword evidence="4" id="KW-0496">Mitochondrion</keyword>
<feature type="domain" description="Peptidase S26" evidence="11">
    <location>
        <begin position="48"/>
        <end position="127"/>
    </location>
</feature>
<comment type="caution">
    <text evidence="12">The sequence shown here is derived from an EMBL/GenBank/DDBJ whole genome shotgun (WGS) entry which is preliminary data.</text>
</comment>
<organism evidence="12 13">
    <name type="scientific">Cynara cardunculus var. scolymus</name>
    <name type="common">Globe artichoke</name>
    <name type="synonym">Cynara scolymus</name>
    <dbReference type="NCBI Taxonomy" id="59895"/>
    <lineage>
        <taxon>Eukaryota</taxon>
        <taxon>Viridiplantae</taxon>
        <taxon>Streptophyta</taxon>
        <taxon>Embryophyta</taxon>
        <taxon>Tracheophyta</taxon>
        <taxon>Spermatophyta</taxon>
        <taxon>Magnoliopsida</taxon>
        <taxon>eudicotyledons</taxon>
        <taxon>Gunneridae</taxon>
        <taxon>Pentapetalae</taxon>
        <taxon>asterids</taxon>
        <taxon>campanulids</taxon>
        <taxon>Asterales</taxon>
        <taxon>Asteraceae</taxon>
        <taxon>Carduoideae</taxon>
        <taxon>Cardueae</taxon>
        <taxon>Carduinae</taxon>
        <taxon>Cynara</taxon>
    </lineage>
</organism>
<keyword evidence="10" id="KW-1133">Transmembrane helix</keyword>
<keyword evidence="2" id="KW-0999">Mitochondrion inner membrane</keyword>
<dbReference type="InterPro" id="IPR000223">
    <property type="entry name" value="Pept_S26A_signal_pept_1"/>
</dbReference>
<feature type="domain" description="Peptidase S26" evidence="11">
    <location>
        <begin position="138"/>
        <end position="177"/>
    </location>
</feature>
<evidence type="ECO:0000256" key="10">
    <source>
        <dbReference type="SAM" id="Phobius"/>
    </source>
</evidence>
<dbReference type="GO" id="GO:0006627">
    <property type="term" value="P:protein processing involved in protein targeting to mitochondrion"/>
    <property type="evidence" value="ECO:0007669"/>
    <property type="project" value="TreeGrafter"/>
</dbReference>
<dbReference type="OMA" id="HITNTYL"/>
<dbReference type="GO" id="GO:0042720">
    <property type="term" value="C:mitochondrial inner membrane peptidase complex"/>
    <property type="evidence" value="ECO:0007669"/>
    <property type="project" value="TreeGrafter"/>
</dbReference>
<dbReference type="EMBL" id="LEKV01004794">
    <property type="protein sequence ID" value="KVH93119.1"/>
    <property type="molecule type" value="Genomic_DNA"/>
</dbReference>
<dbReference type="PANTHER" id="PTHR12383:SF16">
    <property type="entry name" value="MITOCHONDRIAL INNER MEMBRANE PROTEASE SUBUNIT 1"/>
    <property type="match status" value="1"/>
</dbReference>
<evidence type="ECO:0000256" key="2">
    <source>
        <dbReference type="ARBA" id="ARBA00022792"/>
    </source>
</evidence>
<comment type="subcellular location">
    <subcellularLocation>
        <location evidence="1">Mitochondrion inner membrane</location>
    </subcellularLocation>
</comment>
<dbReference type="InterPro" id="IPR036286">
    <property type="entry name" value="LexA/Signal_pep-like_sf"/>
</dbReference>
<reference evidence="12 13" key="1">
    <citation type="journal article" date="2016" name="Sci. Rep.">
        <title>The genome sequence of the outbreeding globe artichoke constructed de novo incorporating a phase-aware low-pass sequencing strategy of F1 progeny.</title>
        <authorList>
            <person name="Scaglione D."/>
            <person name="Reyes-Chin-Wo S."/>
            <person name="Acquadro A."/>
            <person name="Froenicke L."/>
            <person name="Portis E."/>
            <person name="Beitel C."/>
            <person name="Tirone M."/>
            <person name="Mauro R."/>
            <person name="Lo Monaco A."/>
            <person name="Mauromicale G."/>
            <person name="Faccioli P."/>
            <person name="Cattivelli L."/>
            <person name="Rieseberg L."/>
            <person name="Michelmore R."/>
            <person name="Lanteri S."/>
        </authorList>
    </citation>
    <scope>NUCLEOTIDE SEQUENCE [LARGE SCALE GENOMIC DNA]</scope>
    <source>
        <strain evidence="12">2C</strain>
    </source>
</reference>
<feature type="transmembrane region" description="Helical" evidence="10">
    <location>
        <begin position="46"/>
        <end position="65"/>
    </location>
</feature>
<dbReference type="PRINTS" id="PR00727">
    <property type="entry name" value="LEADERPTASE"/>
</dbReference>
<feature type="active site" evidence="9">
    <location>
        <position position="115"/>
    </location>
</feature>
<keyword evidence="3" id="KW-0378">Hydrolase</keyword>
<keyword evidence="13" id="KW-1185">Reference proteome</keyword>
<keyword evidence="10" id="KW-0812">Transmembrane</keyword>
<dbReference type="FunFam" id="2.10.109.10:FF:000014">
    <property type="entry name" value="Inner membrane protease subunit 1"/>
    <property type="match status" value="1"/>
</dbReference>
<dbReference type="PANTHER" id="PTHR12383">
    <property type="entry name" value="PROTEASE FAMILY S26 MITOCHONDRIAL INNER MEMBRANE PROTEASE-RELATED"/>
    <property type="match status" value="1"/>
</dbReference>
<dbReference type="Proteomes" id="UP000243975">
    <property type="component" value="Unassembled WGS sequence"/>
</dbReference>